<evidence type="ECO:0000256" key="9">
    <source>
        <dbReference type="SAM" id="MobiDB-lite"/>
    </source>
</evidence>
<reference evidence="11" key="1">
    <citation type="submission" date="2025-08" db="UniProtKB">
        <authorList>
            <consortium name="RefSeq"/>
        </authorList>
    </citation>
    <scope>IDENTIFICATION</scope>
</reference>
<feature type="active site" description="Proton donor" evidence="6">
    <location>
        <position position="358"/>
    </location>
</feature>
<feature type="compositionally biased region" description="Polar residues" evidence="9">
    <location>
        <begin position="888"/>
        <end position="906"/>
    </location>
</feature>
<feature type="compositionally biased region" description="Basic and acidic residues" evidence="9">
    <location>
        <begin position="711"/>
        <end position="748"/>
    </location>
</feature>
<dbReference type="GO" id="GO:0044322">
    <property type="term" value="C:endoplasmic reticulum quality control compartment"/>
    <property type="evidence" value="ECO:0007669"/>
    <property type="project" value="GOC"/>
</dbReference>
<sequence>MALMFTMSARVLTLPFLLIVLKYFMFCKAGRLGEIDIDAYREKVRQMFYHAYDGYLNYAYPYDELQPLTCKGHDTWGSYSLTLIDAMDTLAVMGNYTEFRRIAQILIDKGESFFDIDINASVFETNIRIVGGLLSGHLLMKRAGMVLEPAWPCSGPLLRMAENVARKILPAFDTPTGMPYGTVNLRHGVPKGETTVTCTAGVGTFIVEFGALSRLTGDPIFEKAAIRAIRALWKFRSPLGLLGNHIDVSNGKWTALDSGIGGGIDSYFEYLIKGAIMFNIPELLHMFREYEVPIRKYLKRGDWYMWAQMNKGSITLPLFTSLDGYWPGIQTLVGDLDDAVKTIHNYHQVWRQFGFTPEYYNIPKAEVHQGREGYPLRPEVIESIMYLYRATKDPYLLEVGVDIVETIEHSARTSCGYATVKDVRDHQLEDRMESFFLAETTKYLYLLFDQDNFIHNNGSHGEVIHTPSGSCVIEAGGYVFNTEAHPIDLAAVHCCSAEKKEEDRILENFHNNLDLLSLLDVFDEADDLPSKKKTRRKKSQLSEDSVVIDGDRAAIIGGPTLDSDAVVSENIDSTKSAREANIDHEEKVEHSKSESKHHLEVIDMTIFTEKERNLTHHFMKEQQIKELLKSLSGLLANKMKEQYRATDMEHLAGNVARKILIAGGEQVDAAQNSTNSSVSMDSTSVTDGDQVYIIDEKDRGDSKSVDNSVIGEKDDNSKSKVDNIVESAKEDLATEDQKDSLSDNHELTENIEFGSGNVDSSVDSAQSKSEISEAKTVETQTDIPETKAVESQLDNSATASVQESPNPVLSDKVITLDITSDGDMVNVMQHKINLEGENKVIVVHLQKTDKEDSSGSTETEEAETNQEDENVRPADATTERFKSHIDLQIQSQEKPEDSQTLLSASPPSERPLTSLETKRNNLLTLTTKFLNIFSGSKTATEKSEADLEGDRTPSLAGLYASLSNYTIRYFHDPAILHCPAQSFHRKISVYGEVFPDE</sequence>
<comment type="function">
    <text evidence="5">Involved in the endoplasmic reticulum-associated degradation (ERAD) pathway that targets misfolded glycoproteins for degradation in an N-glycan-dependent manner. May initiate ERAD by promoting the first mannose trimming step of ERAD substrates, from Man9GlcNAc2 to Man8GlcNAc2. Seems to recognize and bind to exposed hydrophobic regions in target proteins.</text>
</comment>
<feature type="compositionally biased region" description="Low complexity" evidence="9">
    <location>
        <begin position="672"/>
        <end position="687"/>
    </location>
</feature>
<comment type="cofactor">
    <cofactor evidence="7">
        <name>Ca(2+)</name>
        <dbReference type="ChEBI" id="CHEBI:29108"/>
    </cofactor>
</comment>
<dbReference type="GO" id="GO:1904154">
    <property type="term" value="P:positive regulation of retrograde protein transport, ER to cytosol"/>
    <property type="evidence" value="ECO:0007669"/>
    <property type="project" value="UniProtKB-ARBA"/>
</dbReference>
<dbReference type="PRINTS" id="PR00747">
    <property type="entry name" value="GLYHDRLASE47"/>
</dbReference>
<dbReference type="InterPro" id="IPR036026">
    <property type="entry name" value="Seven-hairpin_glycosidases"/>
</dbReference>
<dbReference type="FunFam" id="1.50.10.10:FF:000015">
    <property type="entry name" value="alpha-1,2-Mannosidase"/>
    <property type="match status" value="1"/>
</dbReference>
<dbReference type="PANTHER" id="PTHR45679:SF6">
    <property type="entry name" value="ER DEGRADATION-ENHANCING ALPHA-MANNOSIDASE-LIKE PROTEIN 2"/>
    <property type="match status" value="1"/>
</dbReference>
<dbReference type="InterPro" id="IPR012341">
    <property type="entry name" value="6hp_glycosidase-like_sf"/>
</dbReference>
<dbReference type="InterPro" id="IPR044674">
    <property type="entry name" value="EDEM1/2/3"/>
</dbReference>
<dbReference type="GO" id="GO:0005509">
    <property type="term" value="F:calcium ion binding"/>
    <property type="evidence" value="ECO:0007669"/>
    <property type="project" value="InterPro"/>
</dbReference>
<evidence type="ECO:0000256" key="1">
    <source>
        <dbReference type="ARBA" id="ARBA00004240"/>
    </source>
</evidence>
<evidence type="ECO:0000256" key="7">
    <source>
        <dbReference type="PIRSR" id="PIRSR601382-2"/>
    </source>
</evidence>
<dbReference type="EC" id="3.2.1.-" evidence="8"/>
<feature type="active site" description="Proton donor" evidence="6">
    <location>
        <position position="124"/>
    </location>
</feature>
<keyword evidence="4" id="KW-0325">Glycoprotein</keyword>
<evidence type="ECO:0000256" key="8">
    <source>
        <dbReference type="RuleBase" id="RU361193"/>
    </source>
</evidence>
<evidence type="ECO:0000256" key="2">
    <source>
        <dbReference type="ARBA" id="ARBA00007658"/>
    </source>
</evidence>
<gene>
    <name evidence="11" type="primary">LOC106070616</name>
</gene>
<protein>
    <recommendedName>
        <fullName evidence="8">alpha-1,2-Mannosidase</fullName>
        <ecNumber evidence="8">3.2.1.-</ecNumber>
    </recommendedName>
</protein>
<comment type="subcellular location">
    <subcellularLocation>
        <location evidence="1">Endoplasmic reticulum</location>
    </subcellularLocation>
</comment>
<keyword evidence="3" id="KW-0256">Endoplasmic reticulum</keyword>
<dbReference type="GO" id="GO:0004571">
    <property type="term" value="F:mannosyl-oligosaccharide 1,2-alpha-mannosidase activity"/>
    <property type="evidence" value="ECO:0007669"/>
    <property type="project" value="InterPro"/>
</dbReference>
<dbReference type="GO" id="GO:0005975">
    <property type="term" value="P:carbohydrate metabolic process"/>
    <property type="evidence" value="ECO:0007669"/>
    <property type="project" value="InterPro"/>
</dbReference>
<keyword evidence="8" id="KW-0378">Hydrolase</keyword>
<dbReference type="Proteomes" id="UP001165740">
    <property type="component" value="Chromosome 10"/>
</dbReference>
<dbReference type="PANTHER" id="PTHR45679">
    <property type="entry name" value="ER DEGRADATION-ENHANCING ALPHA-MANNOSIDASE-LIKE PROTEIN 2"/>
    <property type="match status" value="1"/>
</dbReference>
<feature type="compositionally biased region" description="Basic and acidic residues" evidence="9">
    <location>
        <begin position="869"/>
        <end position="885"/>
    </location>
</feature>
<feature type="binding site" evidence="7">
    <location>
        <position position="482"/>
    </location>
    <ligand>
        <name>Ca(2+)</name>
        <dbReference type="ChEBI" id="CHEBI:29108"/>
    </ligand>
</feature>
<feature type="compositionally biased region" description="Basic and acidic residues" evidence="9">
    <location>
        <begin position="575"/>
        <end position="595"/>
    </location>
</feature>
<dbReference type="RefSeq" id="XP_055900611.1">
    <property type="nucleotide sequence ID" value="XM_056044636.1"/>
</dbReference>
<dbReference type="OrthoDB" id="8118055at2759"/>
<dbReference type="GO" id="GO:1904380">
    <property type="term" value="P:endoplasmic reticulum mannose trimming"/>
    <property type="evidence" value="ECO:0007669"/>
    <property type="project" value="InterPro"/>
</dbReference>
<dbReference type="Gene3D" id="1.50.10.10">
    <property type="match status" value="1"/>
</dbReference>
<dbReference type="GO" id="GO:0016020">
    <property type="term" value="C:membrane"/>
    <property type="evidence" value="ECO:0007669"/>
    <property type="project" value="InterPro"/>
</dbReference>
<feature type="region of interest" description="Disordered" evidence="9">
    <location>
        <begin position="672"/>
        <end position="785"/>
    </location>
</feature>
<evidence type="ECO:0000256" key="5">
    <source>
        <dbReference type="ARBA" id="ARBA00054385"/>
    </source>
</evidence>
<accession>A0A9W3BM52</accession>
<organism evidence="10 11">
    <name type="scientific">Biomphalaria glabrata</name>
    <name type="common">Bloodfluke planorb</name>
    <name type="synonym">Freshwater snail</name>
    <dbReference type="NCBI Taxonomy" id="6526"/>
    <lineage>
        <taxon>Eukaryota</taxon>
        <taxon>Metazoa</taxon>
        <taxon>Spiralia</taxon>
        <taxon>Lophotrochozoa</taxon>
        <taxon>Mollusca</taxon>
        <taxon>Gastropoda</taxon>
        <taxon>Heterobranchia</taxon>
        <taxon>Euthyneura</taxon>
        <taxon>Panpulmonata</taxon>
        <taxon>Hygrophila</taxon>
        <taxon>Lymnaeoidea</taxon>
        <taxon>Planorbidae</taxon>
        <taxon>Biomphalaria</taxon>
    </lineage>
</organism>
<evidence type="ECO:0000256" key="4">
    <source>
        <dbReference type="ARBA" id="ARBA00023180"/>
    </source>
</evidence>
<evidence type="ECO:0000313" key="11">
    <source>
        <dbReference type="RefSeq" id="XP_055900611.1"/>
    </source>
</evidence>
<feature type="compositionally biased region" description="Polar residues" evidence="9">
    <location>
        <begin position="757"/>
        <end position="769"/>
    </location>
</feature>
<evidence type="ECO:0000256" key="6">
    <source>
        <dbReference type="PIRSR" id="PIRSR601382-1"/>
    </source>
</evidence>
<dbReference type="GeneID" id="106070616"/>
<proteinExistence type="inferred from homology"/>
<keyword evidence="7" id="KW-0106">Calcium</keyword>
<dbReference type="SUPFAM" id="SSF48225">
    <property type="entry name" value="Seven-hairpin glycosidases"/>
    <property type="match status" value="1"/>
</dbReference>
<feature type="active site" evidence="6">
    <location>
        <position position="379"/>
    </location>
</feature>
<feature type="compositionally biased region" description="Basic and acidic residues" evidence="9">
    <location>
        <begin position="694"/>
        <end position="704"/>
    </location>
</feature>
<feature type="region of interest" description="Disordered" evidence="9">
    <location>
        <begin position="574"/>
        <end position="595"/>
    </location>
</feature>
<keyword evidence="7" id="KW-0479">Metal-binding</keyword>
<feature type="active site" evidence="6">
    <location>
        <position position="265"/>
    </location>
</feature>
<dbReference type="AlphaFoldDB" id="A0A9W3BM52"/>
<feature type="compositionally biased region" description="Acidic residues" evidence="9">
    <location>
        <begin position="858"/>
        <end position="868"/>
    </location>
</feature>
<keyword evidence="8" id="KW-0326">Glycosidase</keyword>
<dbReference type="Pfam" id="PF01532">
    <property type="entry name" value="Glyco_hydro_47"/>
    <property type="match status" value="1"/>
</dbReference>
<name>A0A9W3BM52_BIOGL</name>
<comment type="similarity">
    <text evidence="2 8">Belongs to the glycosyl hydrolase 47 family.</text>
</comment>
<evidence type="ECO:0000256" key="3">
    <source>
        <dbReference type="ARBA" id="ARBA00022824"/>
    </source>
</evidence>
<feature type="region of interest" description="Disordered" evidence="9">
    <location>
        <begin position="848"/>
        <end position="917"/>
    </location>
</feature>
<dbReference type="InterPro" id="IPR001382">
    <property type="entry name" value="Glyco_hydro_47"/>
</dbReference>
<keyword evidence="10" id="KW-1185">Reference proteome</keyword>
<evidence type="ECO:0000313" key="10">
    <source>
        <dbReference type="Proteomes" id="UP001165740"/>
    </source>
</evidence>